<keyword evidence="4" id="KW-1185">Reference proteome</keyword>
<evidence type="ECO:0000259" key="2">
    <source>
        <dbReference type="SMART" id="SM00382"/>
    </source>
</evidence>
<dbReference type="Gene3D" id="3.40.50.300">
    <property type="entry name" value="P-loop containing nucleotide triphosphate hydrolases"/>
    <property type="match status" value="1"/>
</dbReference>
<dbReference type="RefSeq" id="WP_254421200.1">
    <property type="nucleotide sequence ID" value="NZ_BAAAJB010000067.1"/>
</dbReference>
<dbReference type="InterPro" id="IPR054567">
    <property type="entry name" value="NNH7"/>
</dbReference>
<protein>
    <recommendedName>
        <fullName evidence="2">AAA+ ATPase domain-containing protein</fullName>
    </recommendedName>
</protein>
<dbReference type="SUPFAM" id="SSF52540">
    <property type="entry name" value="P-loop containing nucleoside triphosphate hydrolases"/>
    <property type="match status" value="1"/>
</dbReference>
<evidence type="ECO:0000313" key="4">
    <source>
        <dbReference type="Proteomes" id="UP001055940"/>
    </source>
</evidence>
<organism evidence="3 4">
    <name type="scientific">Nocardiopsis exhalans</name>
    <dbReference type="NCBI Taxonomy" id="163604"/>
    <lineage>
        <taxon>Bacteria</taxon>
        <taxon>Bacillati</taxon>
        <taxon>Actinomycetota</taxon>
        <taxon>Actinomycetes</taxon>
        <taxon>Streptosporangiales</taxon>
        <taxon>Nocardiopsidaceae</taxon>
        <taxon>Nocardiopsis</taxon>
    </lineage>
</organism>
<evidence type="ECO:0000313" key="3">
    <source>
        <dbReference type="EMBL" id="USY22419.1"/>
    </source>
</evidence>
<dbReference type="Proteomes" id="UP001055940">
    <property type="component" value="Chromosome"/>
</dbReference>
<accession>A0ABY5DGA5</accession>
<feature type="region of interest" description="Disordered" evidence="1">
    <location>
        <begin position="1051"/>
        <end position="1075"/>
    </location>
</feature>
<feature type="domain" description="AAA+ ATPase" evidence="2">
    <location>
        <begin position="327"/>
        <end position="471"/>
    </location>
</feature>
<dbReference type="SMART" id="SM00382">
    <property type="entry name" value="AAA"/>
    <property type="match status" value="1"/>
</dbReference>
<sequence length="1075" mass="120028">MAKRLTYGDALKILGKNDSEVLDLAEKVADGGLGLVGVPDVFGVRGALVTRGRRALEGLGGKLRGESRLSRTEKIEAAYRVLVITTFFEAVEESLKELNAPFTLADLEITAEEQYAVLGGRLNSLDYVSPTLKVALPDSPEATNDLLFFSLTDTFTEFVLGLAVAEQHGLTPQKHTVLGKLYDFVPPLACRGLDDALLRLGAEVPEFGLWMHVQEHARTRQEIGTGLAGLHEELSNLGSGRPVNRRRQELTAAYQAVLGRPVLRSNDVPAGLGLPSLREAYIPPRGRIAYVAGSHDSPSRDDWWESRHVQDDLQPFTAALLTHPSITRRPVVVLGHPGAGKSKFTEMLAAQLPPEDFLPIRVELRSVSPNAPLHVQIEEGLAADLHTSVSWRELSDDADGALPVIILDGFDELLQASGVDRSDYLERVQEFQEKQEHMGQPVAVLVTSRTLVADRARFPAGTTVIRLEPFDDSQIEQMLQVWNRANRSTFGSSGMSPLTSETVLRYRELAEQPLLLLMLLIYDAHGNALLKASDTLSHGELYERLLTMFARREVEKHRPNLGGRDLDRAVEDELRRLEVAAMAMFARSRQSVRAEELDQDLAVLMPEAAETPDNADLHGQIAPAHQVLGRFFFVHEARSQSREGTNSAFEFLHATFGEYLVARMVIAALEELAEDRARVSRRRSRALHLDDGELYALASFAAYAGRDKVVAFLEELLARRLEGEPDLREEFRELLLELFQEAPFPAPNRSFAEYEPVRLPVTSREARYTANLATLLVLVSEEPIPLENLYPDSGDPWHAWRQTVSLWRALSASQWFGILDFVRMRHIGYWEGEQPYSALSREREEPVNVGECVGFELRADSPGDPATLNPYKVEVSFGTVTSRLLRSTAMRANGTASRLAMTLTPYLRYVSEDLGTWYSDKEGSAWVEAHEVLRLRLEPIGQLDDERVVERLQSYKRLLTPSSLGRIELLTLRQATEDLRLWPARLDGRTLLEKEVVGFLNRCTEIISASYASLRTLLDQLRPHIEHWDQSLFFRWEERGLLKAVDPSASLTQADPSVPFRSGKLPESPGGSAGP</sequence>
<dbReference type="Pfam" id="PF22738">
    <property type="entry name" value="NNH7"/>
    <property type="match status" value="1"/>
</dbReference>
<reference evidence="3" key="1">
    <citation type="submission" date="2022-06" db="EMBL/GenBank/DDBJ databases">
        <authorList>
            <person name="Ping M."/>
        </authorList>
    </citation>
    <scope>NUCLEOTIDE SEQUENCE</scope>
    <source>
        <strain evidence="3">JCM11759T</strain>
    </source>
</reference>
<dbReference type="InterPro" id="IPR027417">
    <property type="entry name" value="P-loop_NTPase"/>
</dbReference>
<gene>
    <name evidence="3" type="ORF">NE857_12870</name>
</gene>
<name>A0ABY5DGA5_9ACTN</name>
<dbReference type="EMBL" id="CP099837">
    <property type="protein sequence ID" value="USY22419.1"/>
    <property type="molecule type" value="Genomic_DNA"/>
</dbReference>
<dbReference type="InterPro" id="IPR003593">
    <property type="entry name" value="AAA+_ATPase"/>
</dbReference>
<evidence type="ECO:0000256" key="1">
    <source>
        <dbReference type="SAM" id="MobiDB-lite"/>
    </source>
</evidence>
<proteinExistence type="predicted"/>